<keyword evidence="1" id="KW-0534">Nitrate assimilation</keyword>
<dbReference type="SUPFAM" id="SSF89155">
    <property type="entry name" value="TorD-like"/>
    <property type="match status" value="1"/>
</dbReference>
<dbReference type="Gene3D" id="1.10.3480.10">
    <property type="entry name" value="TorD-like"/>
    <property type="match status" value="1"/>
</dbReference>
<dbReference type="InterPro" id="IPR036411">
    <property type="entry name" value="TorD-like_sf"/>
</dbReference>
<dbReference type="PANTHER" id="PTHR43680">
    <property type="entry name" value="NITRATE REDUCTASE MOLYBDENUM COFACTOR ASSEMBLY CHAPERONE"/>
    <property type="match status" value="1"/>
</dbReference>
<dbReference type="Pfam" id="PF02613">
    <property type="entry name" value="Nitrate_red_del"/>
    <property type="match status" value="1"/>
</dbReference>
<sequence>MVSFVRAPRVLQAPPEVPLDSSQRATVHMAASLLLDYPAEGTLETRLNAVEAELAGLPPEVAVLLEEFIGQARRRGERAMAEHYVEIFDRRRRCCLYLTYYTVGDTRHRGAALLAFKQALAAAGYEMAADELPDYLPVVLELSARSGDEVAGALLSSHREGIEVLRSALADAASPYAGLVEAVSMTLPRIDEATAERVRALVAAGPPTETVGVTDTLPFPTVPVRNPSLSGSPTLPDPVPVAGPSPSRAARRA</sequence>
<evidence type="ECO:0000256" key="1">
    <source>
        <dbReference type="ARBA" id="ARBA00023063"/>
    </source>
</evidence>
<proteinExistence type="predicted"/>
<evidence type="ECO:0000313" key="4">
    <source>
        <dbReference type="Proteomes" id="UP000319010"/>
    </source>
</evidence>
<dbReference type="InterPro" id="IPR003765">
    <property type="entry name" value="NO3_reductase_chaperone_NarJ"/>
</dbReference>
<dbReference type="EMBL" id="VICB01000026">
    <property type="protein sequence ID" value="TQD41432.1"/>
    <property type="molecule type" value="Genomic_DNA"/>
</dbReference>
<organism evidence="3 4">
    <name type="scientific">Actinomyces johnsonii</name>
    <dbReference type="NCBI Taxonomy" id="544581"/>
    <lineage>
        <taxon>Bacteria</taxon>
        <taxon>Bacillati</taxon>
        <taxon>Actinomycetota</taxon>
        <taxon>Actinomycetes</taxon>
        <taxon>Actinomycetales</taxon>
        <taxon>Actinomycetaceae</taxon>
        <taxon>Actinomyces</taxon>
    </lineage>
</organism>
<comment type="caution">
    <text evidence="3">The sequence shown here is derived from an EMBL/GenBank/DDBJ whole genome shotgun (WGS) entry which is preliminary data.</text>
</comment>
<dbReference type="Proteomes" id="UP000319010">
    <property type="component" value="Unassembled WGS sequence"/>
</dbReference>
<feature type="compositionally biased region" description="Low complexity" evidence="2">
    <location>
        <begin position="244"/>
        <end position="253"/>
    </location>
</feature>
<dbReference type="InterPro" id="IPR020945">
    <property type="entry name" value="DMSO/NO3_reduct_chaperone"/>
</dbReference>
<dbReference type="GO" id="GO:0051082">
    <property type="term" value="F:unfolded protein binding"/>
    <property type="evidence" value="ECO:0007669"/>
    <property type="project" value="InterPro"/>
</dbReference>
<evidence type="ECO:0000313" key="3">
    <source>
        <dbReference type="EMBL" id="TQD41432.1"/>
    </source>
</evidence>
<dbReference type="GO" id="GO:0051131">
    <property type="term" value="P:chaperone-mediated protein complex assembly"/>
    <property type="evidence" value="ECO:0007669"/>
    <property type="project" value="InterPro"/>
</dbReference>
<dbReference type="AlphaFoldDB" id="A0A508A6Q3"/>
<gene>
    <name evidence="3" type="primary">narJ</name>
    <name evidence="3" type="ORF">FK256_13635</name>
</gene>
<protein>
    <submittedName>
        <fullName evidence="3">Nitrate reductase molybdenum cofactor assembly chaperone</fullName>
    </submittedName>
</protein>
<evidence type="ECO:0000256" key="2">
    <source>
        <dbReference type="SAM" id="MobiDB-lite"/>
    </source>
</evidence>
<dbReference type="RefSeq" id="WP_141425122.1">
    <property type="nucleotide sequence ID" value="NZ_JASPFB010000015.1"/>
</dbReference>
<name>A0A508A6Q3_9ACTO</name>
<dbReference type="NCBIfam" id="TIGR00684">
    <property type="entry name" value="narJ"/>
    <property type="match status" value="1"/>
</dbReference>
<dbReference type="PANTHER" id="PTHR43680:SF2">
    <property type="entry name" value="NITRATE REDUCTASE MOLYBDENUM COFACTOR ASSEMBLY CHAPERONE NARJ"/>
    <property type="match status" value="1"/>
</dbReference>
<accession>A0A508A6Q3</accession>
<reference evidence="3 4" key="1">
    <citation type="submission" date="2019-06" db="EMBL/GenBank/DDBJ databases">
        <title>Draft genome sequence of Actinomyces johnsonii CCUG 34287T.</title>
        <authorList>
            <person name="Salva-Serra F."/>
            <person name="Cardew S."/>
            <person name="Moore E."/>
        </authorList>
    </citation>
    <scope>NUCLEOTIDE SEQUENCE [LARGE SCALE GENOMIC DNA]</scope>
    <source>
        <strain evidence="3 4">CCUG 34287</strain>
    </source>
</reference>
<dbReference type="GO" id="GO:0042128">
    <property type="term" value="P:nitrate assimilation"/>
    <property type="evidence" value="ECO:0007669"/>
    <property type="project" value="UniProtKB-KW"/>
</dbReference>
<dbReference type="GO" id="GO:0016530">
    <property type="term" value="F:metallochaperone activity"/>
    <property type="evidence" value="ECO:0007669"/>
    <property type="project" value="TreeGrafter"/>
</dbReference>
<feature type="region of interest" description="Disordered" evidence="2">
    <location>
        <begin position="212"/>
        <end position="253"/>
    </location>
</feature>